<organism evidence="2 3">
    <name type="scientific">Saccharopolyspora gloriosae</name>
    <dbReference type="NCBI Taxonomy" id="455344"/>
    <lineage>
        <taxon>Bacteria</taxon>
        <taxon>Bacillati</taxon>
        <taxon>Actinomycetota</taxon>
        <taxon>Actinomycetes</taxon>
        <taxon>Pseudonocardiales</taxon>
        <taxon>Pseudonocardiaceae</taxon>
        <taxon>Saccharopolyspora</taxon>
    </lineage>
</organism>
<evidence type="ECO:0000313" key="3">
    <source>
        <dbReference type="Proteomes" id="UP000580474"/>
    </source>
</evidence>
<dbReference type="Pfam" id="PF20079">
    <property type="entry name" value="DUF6474"/>
    <property type="match status" value="1"/>
</dbReference>
<dbReference type="Proteomes" id="UP000580474">
    <property type="component" value="Unassembled WGS sequence"/>
</dbReference>
<proteinExistence type="predicted"/>
<comment type="caution">
    <text evidence="2">The sequence shown here is derived from an EMBL/GenBank/DDBJ whole genome shotgun (WGS) entry which is preliminary data.</text>
</comment>
<keyword evidence="3" id="KW-1185">Reference proteome</keyword>
<accession>A0A840NQ76</accession>
<feature type="compositionally biased region" description="Basic and acidic residues" evidence="1">
    <location>
        <begin position="26"/>
        <end position="36"/>
    </location>
</feature>
<dbReference type="RefSeq" id="WP_221315960.1">
    <property type="nucleotide sequence ID" value="NZ_JACHIV010000001.1"/>
</dbReference>
<dbReference type="EMBL" id="JACHIV010000001">
    <property type="protein sequence ID" value="MBB5072518.1"/>
    <property type="molecule type" value="Genomic_DNA"/>
</dbReference>
<sequence length="250" mass="26825">MTRGTGEPATAALTTEILSTEPLNARTDDSGDDVRSAAKQVKKVAKLEAKAAHEQTKTAKEGTKAVKQEAKATTKTAKQEAKSAEKAAKRDEKARKKGEHGRFTPGDARKAVGVAKILGPALAPYAWQAFTAARDGYDRARARRLGVAMDDLGRFTGRGAALHARIAGDAEALRELRTRTAGRTAAETSLVEKFADEAEGRLGQLGSAVRAAERMPTPRRRAAHRAVVGELDRIEDDLLHRLGIPSTEQQ</sequence>
<evidence type="ECO:0000256" key="1">
    <source>
        <dbReference type="SAM" id="MobiDB-lite"/>
    </source>
</evidence>
<evidence type="ECO:0000313" key="2">
    <source>
        <dbReference type="EMBL" id="MBB5072518.1"/>
    </source>
</evidence>
<dbReference type="AlphaFoldDB" id="A0A840NQ76"/>
<protein>
    <submittedName>
        <fullName evidence="2">Uncharacterized protein</fullName>
    </submittedName>
</protein>
<gene>
    <name evidence="2" type="ORF">BJ969_005606</name>
</gene>
<name>A0A840NQ76_9PSEU</name>
<feature type="compositionally biased region" description="Basic and acidic residues" evidence="1">
    <location>
        <begin position="45"/>
        <end position="94"/>
    </location>
</feature>
<dbReference type="InterPro" id="IPR045522">
    <property type="entry name" value="DUF6474"/>
</dbReference>
<feature type="region of interest" description="Disordered" evidence="1">
    <location>
        <begin position="1"/>
        <end position="108"/>
    </location>
</feature>
<feature type="compositionally biased region" description="Polar residues" evidence="1">
    <location>
        <begin position="12"/>
        <end position="22"/>
    </location>
</feature>
<reference evidence="2 3" key="1">
    <citation type="submission" date="2020-08" db="EMBL/GenBank/DDBJ databases">
        <title>Sequencing the genomes of 1000 actinobacteria strains.</title>
        <authorList>
            <person name="Klenk H.-P."/>
        </authorList>
    </citation>
    <scope>NUCLEOTIDE SEQUENCE [LARGE SCALE GENOMIC DNA]</scope>
    <source>
        <strain evidence="2 3">DSM 45582</strain>
    </source>
</reference>